<dbReference type="GeneID" id="93710418"/>
<feature type="domain" description="Solute-binding protein family 3/N-terminal" evidence="8">
    <location>
        <begin position="35"/>
        <end position="258"/>
    </location>
</feature>
<dbReference type="InterPro" id="IPR001638">
    <property type="entry name" value="Solute-binding_3/MltF_N"/>
</dbReference>
<accession>A0A1I5Z146</accession>
<feature type="chain" id="PRO_5046807577" evidence="7">
    <location>
        <begin position="19"/>
        <end position="265"/>
    </location>
</feature>
<dbReference type="RefSeq" id="WP_061805072.1">
    <property type="nucleotide sequence ID" value="NZ_FOXX01000003.1"/>
</dbReference>
<keyword evidence="3 7" id="KW-0732">Signal</keyword>
<dbReference type="PROSITE" id="PS01039">
    <property type="entry name" value="SBP_BACTERIAL_3"/>
    <property type="match status" value="1"/>
</dbReference>
<evidence type="ECO:0000256" key="2">
    <source>
        <dbReference type="ARBA" id="ARBA00010333"/>
    </source>
</evidence>
<evidence type="ECO:0000256" key="7">
    <source>
        <dbReference type="SAM" id="SignalP"/>
    </source>
</evidence>
<evidence type="ECO:0000256" key="3">
    <source>
        <dbReference type="ARBA" id="ARBA00022729"/>
    </source>
</evidence>
<dbReference type="SMART" id="SM00062">
    <property type="entry name" value="PBPb"/>
    <property type="match status" value="1"/>
</dbReference>
<keyword evidence="11" id="KW-1185">Reference proteome</keyword>
<feature type="signal peptide" evidence="7">
    <location>
        <begin position="1"/>
        <end position="18"/>
    </location>
</feature>
<comment type="caution">
    <text evidence="10">The sequence shown here is derived from an EMBL/GenBank/DDBJ whole genome shotgun (WGS) entry which is preliminary data.</text>
</comment>
<dbReference type="PANTHER" id="PTHR35936:SF19">
    <property type="entry name" value="AMINO-ACID-BINDING PROTEIN YXEM-RELATED"/>
    <property type="match status" value="1"/>
</dbReference>
<comment type="subcellular location">
    <subcellularLocation>
        <location evidence="1">Cell envelope</location>
    </subcellularLocation>
</comment>
<dbReference type="EMBL" id="FOXX01000003">
    <property type="protein sequence ID" value="SFQ50213.1"/>
    <property type="molecule type" value="Genomic_DNA"/>
</dbReference>
<sequence>MKKLLTLVTVVLLSVALAACGNSSDEKSKGSDEKVIKVGATGQSFPNAYQEDGKLVGYDVEVMNTIAKNLGYKVEWTTTDFSGLMGQLNSGRIDTVANAVAVTAEREKMYKFTDPYSYIGTQIVTSKDNKNVNQIEDLKGKTVAGVLGSNHVEKLQEYNTKNKMNLNIKTYETREGAMNDVELGRIDGYVNSGSVLSAEINKHDFKAKLVGKPIDEDATAFPFQKDNDELREKVNTELKKLKEDGTLEKLSQKYFGTNTVESQTK</sequence>
<dbReference type="SUPFAM" id="SSF53850">
    <property type="entry name" value="Periplasmic binding protein-like II"/>
    <property type="match status" value="1"/>
</dbReference>
<dbReference type="PANTHER" id="PTHR35936">
    <property type="entry name" value="MEMBRANE-BOUND LYTIC MUREIN TRANSGLYCOSYLASE F"/>
    <property type="match status" value="1"/>
</dbReference>
<gene>
    <name evidence="10" type="ORF">SAMN02745910_01726</name>
</gene>
<protein>
    <submittedName>
        <fullName evidence="10">Amino-acid transport system substrate-binding protein</fullName>
    </submittedName>
</protein>
<evidence type="ECO:0000313" key="11">
    <source>
        <dbReference type="Proteomes" id="UP000182762"/>
    </source>
</evidence>
<evidence type="ECO:0000259" key="8">
    <source>
        <dbReference type="SMART" id="SM00062"/>
    </source>
</evidence>
<evidence type="ECO:0000256" key="4">
    <source>
        <dbReference type="ARBA" id="ARBA00023139"/>
    </source>
</evidence>
<dbReference type="InterPro" id="IPR018313">
    <property type="entry name" value="SBP_3_CS"/>
</dbReference>
<dbReference type="Gene3D" id="3.40.190.10">
    <property type="entry name" value="Periplasmic binding protein-like II"/>
    <property type="match status" value="2"/>
</dbReference>
<feature type="domain" description="Ionotropic glutamate receptor C-terminal" evidence="9">
    <location>
        <begin position="37"/>
        <end position="257"/>
    </location>
</feature>
<dbReference type="PROSITE" id="PS51257">
    <property type="entry name" value="PROKAR_LIPOPROTEIN"/>
    <property type="match status" value="1"/>
</dbReference>
<keyword evidence="4" id="KW-0564">Palmitate</keyword>
<proteinExistence type="inferred from homology"/>
<dbReference type="SMART" id="SM00079">
    <property type="entry name" value="PBPe"/>
    <property type="match status" value="1"/>
</dbReference>
<dbReference type="Proteomes" id="UP000182762">
    <property type="component" value="Unassembled WGS sequence"/>
</dbReference>
<dbReference type="InterPro" id="IPR001320">
    <property type="entry name" value="Iontro_rcpt_C"/>
</dbReference>
<evidence type="ECO:0000256" key="1">
    <source>
        <dbReference type="ARBA" id="ARBA00004196"/>
    </source>
</evidence>
<comment type="similarity">
    <text evidence="2 6">Belongs to the bacterial solute-binding protein 3 family.</text>
</comment>
<organism evidence="10 11">
    <name type="scientific">Priestia endophytica DSM 13796</name>
    <dbReference type="NCBI Taxonomy" id="1121089"/>
    <lineage>
        <taxon>Bacteria</taxon>
        <taxon>Bacillati</taxon>
        <taxon>Bacillota</taxon>
        <taxon>Bacilli</taxon>
        <taxon>Bacillales</taxon>
        <taxon>Bacillaceae</taxon>
        <taxon>Priestia</taxon>
    </lineage>
</organism>
<evidence type="ECO:0000313" key="10">
    <source>
        <dbReference type="EMBL" id="SFQ50213.1"/>
    </source>
</evidence>
<reference evidence="10 11" key="1">
    <citation type="submission" date="2016-10" db="EMBL/GenBank/DDBJ databases">
        <authorList>
            <person name="Varghese N."/>
            <person name="Submissions S."/>
        </authorList>
    </citation>
    <scope>NUCLEOTIDE SEQUENCE [LARGE SCALE GENOMIC DNA]</scope>
    <source>
        <strain evidence="10 11">DSM 13796</strain>
    </source>
</reference>
<name>A0A1I5Z146_9BACI</name>
<keyword evidence="5" id="KW-0449">Lipoprotein</keyword>
<evidence type="ECO:0000256" key="5">
    <source>
        <dbReference type="ARBA" id="ARBA00023288"/>
    </source>
</evidence>
<evidence type="ECO:0000256" key="6">
    <source>
        <dbReference type="RuleBase" id="RU003744"/>
    </source>
</evidence>
<dbReference type="Pfam" id="PF00497">
    <property type="entry name" value="SBP_bac_3"/>
    <property type="match status" value="1"/>
</dbReference>
<evidence type="ECO:0000259" key="9">
    <source>
        <dbReference type="SMART" id="SM00079"/>
    </source>
</evidence>